<dbReference type="EMBL" id="NAJQ01001320">
    <property type="protein sequence ID" value="TKA60873.1"/>
    <property type="molecule type" value="Genomic_DNA"/>
</dbReference>
<reference evidence="2 3" key="1">
    <citation type="submission" date="2017-03" db="EMBL/GenBank/DDBJ databases">
        <title>Genomes of endolithic fungi from Antarctica.</title>
        <authorList>
            <person name="Coleine C."/>
            <person name="Masonjones S."/>
            <person name="Stajich J.E."/>
        </authorList>
    </citation>
    <scope>NUCLEOTIDE SEQUENCE [LARGE SCALE GENOMIC DNA]</scope>
    <source>
        <strain evidence="2 3">CCFEE 5184</strain>
    </source>
</reference>
<dbReference type="OrthoDB" id="3946740at2759"/>
<feature type="chain" id="PRO_5020699433" evidence="1">
    <location>
        <begin position="23"/>
        <end position="169"/>
    </location>
</feature>
<evidence type="ECO:0000313" key="3">
    <source>
        <dbReference type="Proteomes" id="UP000309340"/>
    </source>
</evidence>
<proteinExistence type="predicted"/>
<evidence type="ECO:0000313" key="2">
    <source>
        <dbReference type="EMBL" id="TKA60873.1"/>
    </source>
</evidence>
<dbReference type="AlphaFoldDB" id="A0A4U0WEV2"/>
<organism evidence="2 3">
    <name type="scientific">Friedmanniomyces simplex</name>
    <dbReference type="NCBI Taxonomy" id="329884"/>
    <lineage>
        <taxon>Eukaryota</taxon>
        <taxon>Fungi</taxon>
        <taxon>Dikarya</taxon>
        <taxon>Ascomycota</taxon>
        <taxon>Pezizomycotina</taxon>
        <taxon>Dothideomycetes</taxon>
        <taxon>Dothideomycetidae</taxon>
        <taxon>Mycosphaerellales</taxon>
        <taxon>Teratosphaeriaceae</taxon>
        <taxon>Friedmanniomyces</taxon>
    </lineage>
</organism>
<gene>
    <name evidence="2" type="ORF">B0A55_10665</name>
</gene>
<protein>
    <submittedName>
        <fullName evidence="2">Uncharacterized protein</fullName>
    </submittedName>
</protein>
<name>A0A4U0WEV2_9PEZI</name>
<keyword evidence="1" id="KW-0732">Signal</keyword>
<evidence type="ECO:0000256" key="1">
    <source>
        <dbReference type="SAM" id="SignalP"/>
    </source>
</evidence>
<feature type="non-terminal residue" evidence="2">
    <location>
        <position position="169"/>
    </location>
</feature>
<comment type="caution">
    <text evidence="2">The sequence shown here is derived from an EMBL/GenBank/DDBJ whole genome shotgun (WGS) entry which is preliminary data.</text>
</comment>
<accession>A0A4U0WEV2</accession>
<keyword evidence="3" id="KW-1185">Reference proteome</keyword>
<sequence>MRSLVKLLAVYLAVGHNQLGSAVPIEERSCELNDVVRLSLRDPAFAEEWTKRCAQPDVVEQTLEKRASASHTSQKTRRYLQLVLNPVLVKNHIILHYQADHFENFEPSFILDDCGIEADHKWPILEHHLIEVDNLFKPQQEKQLYLHQIVYFVNQYDQQGDHKQLINEE</sequence>
<feature type="signal peptide" evidence="1">
    <location>
        <begin position="1"/>
        <end position="22"/>
    </location>
</feature>
<dbReference type="Proteomes" id="UP000309340">
    <property type="component" value="Unassembled WGS sequence"/>
</dbReference>